<dbReference type="CDD" id="cd00161">
    <property type="entry name" value="beta-trefoil_Ricin-like"/>
    <property type="match status" value="1"/>
</dbReference>
<comment type="caution">
    <text evidence="3">The sequence shown here is derived from an EMBL/GenBank/DDBJ whole genome shotgun (WGS) entry which is preliminary data.</text>
</comment>
<keyword evidence="4" id="KW-1185">Reference proteome</keyword>
<proteinExistence type="predicted"/>
<dbReference type="InterPro" id="IPR000772">
    <property type="entry name" value="Ricin_B_lectin"/>
</dbReference>
<name>A0ABV8KMM4_9ACTN</name>
<evidence type="ECO:0000259" key="2">
    <source>
        <dbReference type="SMART" id="SM00458"/>
    </source>
</evidence>
<evidence type="ECO:0000313" key="3">
    <source>
        <dbReference type="EMBL" id="MFC4107334.1"/>
    </source>
</evidence>
<dbReference type="SUPFAM" id="SSF50370">
    <property type="entry name" value="Ricin B-like lectins"/>
    <property type="match status" value="1"/>
</dbReference>
<sequence>MMVALAVGAVGVLLGVLFATGVLRGDDEPNPVVVSAAGATGTPGDTVTDDPAASAQPTPAGSASAPPGEPAPRAFRSLASSLCLAVDGTADPEGAAARQDPCTGAADQLWLATSAGSDWVTLVNSASGRCLDVDDASTDEEAEVHQRTCTAAPNQQWRVVPGPNGDGAVTAVNVNSGKCLTVPDLSTEPGTELRQFTCNGGANQQWTAA</sequence>
<feature type="region of interest" description="Disordered" evidence="1">
    <location>
        <begin position="34"/>
        <end position="72"/>
    </location>
</feature>
<dbReference type="Gene3D" id="2.80.10.50">
    <property type="match status" value="1"/>
</dbReference>
<dbReference type="InterPro" id="IPR035992">
    <property type="entry name" value="Ricin_B-like_lectins"/>
</dbReference>
<dbReference type="RefSeq" id="WP_377546118.1">
    <property type="nucleotide sequence ID" value="NZ_JBHSBN010000009.1"/>
</dbReference>
<protein>
    <submittedName>
        <fullName evidence="3">RICIN domain-containing protein</fullName>
    </submittedName>
</protein>
<dbReference type="Pfam" id="PF00652">
    <property type="entry name" value="Ricin_B_lectin"/>
    <property type="match status" value="1"/>
</dbReference>
<feature type="domain" description="Ricin B lectin" evidence="2">
    <location>
        <begin position="72"/>
        <end position="209"/>
    </location>
</feature>
<reference evidence="4" key="1">
    <citation type="journal article" date="2019" name="Int. J. Syst. Evol. Microbiol.">
        <title>The Global Catalogue of Microorganisms (GCM) 10K type strain sequencing project: providing services to taxonomists for standard genome sequencing and annotation.</title>
        <authorList>
            <consortium name="The Broad Institute Genomics Platform"/>
            <consortium name="The Broad Institute Genome Sequencing Center for Infectious Disease"/>
            <person name="Wu L."/>
            <person name="Ma J."/>
        </authorList>
    </citation>
    <scope>NUCLEOTIDE SEQUENCE [LARGE SCALE GENOMIC DNA]</scope>
    <source>
        <strain evidence="4">2902at01</strain>
    </source>
</reference>
<evidence type="ECO:0000256" key="1">
    <source>
        <dbReference type="SAM" id="MobiDB-lite"/>
    </source>
</evidence>
<dbReference type="Proteomes" id="UP001595868">
    <property type="component" value="Unassembled WGS sequence"/>
</dbReference>
<dbReference type="SMART" id="SM00458">
    <property type="entry name" value="RICIN"/>
    <property type="match status" value="1"/>
</dbReference>
<gene>
    <name evidence="3" type="ORF">ACFOX0_15555</name>
</gene>
<dbReference type="PROSITE" id="PS50231">
    <property type="entry name" value="RICIN_B_LECTIN"/>
    <property type="match status" value="1"/>
</dbReference>
<accession>A0ABV8KMM4</accession>
<organism evidence="3 4">
    <name type="scientific">Micromonospora zhanjiangensis</name>
    <dbReference type="NCBI Taxonomy" id="1522057"/>
    <lineage>
        <taxon>Bacteria</taxon>
        <taxon>Bacillati</taxon>
        <taxon>Actinomycetota</taxon>
        <taxon>Actinomycetes</taxon>
        <taxon>Micromonosporales</taxon>
        <taxon>Micromonosporaceae</taxon>
        <taxon>Micromonospora</taxon>
    </lineage>
</organism>
<evidence type="ECO:0000313" key="4">
    <source>
        <dbReference type="Proteomes" id="UP001595868"/>
    </source>
</evidence>
<dbReference type="EMBL" id="JBHSBN010000009">
    <property type="protein sequence ID" value="MFC4107334.1"/>
    <property type="molecule type" value="Genomic_DNA"/>
</dbReference>
<feature type="compositionally biased region" description="Low complexity" evidence="1">
    <location>
        <begin position="36"/>
        <end position="66"/>
    </location>
</feature>